<feature type="compositionally biased region" description="Gly residues" evidence="1">
    <location>
        <begin position="1240"/>
        <end position="1251"/>
    </location>
</feature>
<dbReference type="GO" id="GO:0000492">
    <property type="term" value="P:box C/D snoRNP assembly"/>
    <property type="evidence" value="ECO:0007669"/>
    <property type="project" value="TreeGrafter"/>
</dbReference>
<evidence type="ECO:0000256" key="1">
    <source>
        <dbReference type="SAM" id="MobiDB-lite"/>
    </source>
</evidence>
<name>A0A0G4GQ13_VITBC</name>
<dbReference type="PROSITE" id="PS50053">
    <property type="entry name" value="UBIQUITIN_2"/>
    <property type="match status" value="1"/>
</dbReference>
<feature type="region of interest" description="Disordered" evidence="1">
    <location>
        <begin position="450"/>
        <end position="642"/>
    </location>
</feature>
<dbReference type="Proteomes" id="UP000041254">
    <property type="component" value="Unassembled WGS sequence"/>
</dbReference>
<sequence length="1335" mass="143370">MSANNPPNAREKEKEGKSKPAPPRQIRVQPRRGAKDSAIHASFCREGWATLTLPDAVFEAIPGDWRSAWTKFAVFPYRWWLVFTSFEVREEATFRFFGPDADMSPQGESFNPVHDFVLKNVLEILKCSGVEQPTLDKALNGRTIPSTPNSPRHTSAAAQATTPPAHGHTPPQVDGASALSSPQPPSSQQHQHQHQPQHQQQHAPATPLLRDLPVEARLTYLSYNPLPLAPPPDWLNTEDVRHVMACVQEPELEELVTLILPLALKHECYHDDRKRMLVKVGQKQGVLLTSPLLADLSTALGGGKGGAGRAGRMARSCDHISAQRTVRGVAIYSLRARRDDLAALFGVPIKRAAHPGPVHSGAGLCCTRILDTEPAPQLGHLSSVHLPSICLQRQDTAVVLPQLLYQCIAPYNSQFIAAHQPHLAFARREYATSPTKKAVCDGRIHDSAHHKGGGGGGGVGGGLKIGGASGLDEDEDMQGGGGGDARGQGLGGGGEAAGAGAGGGFGSAGVTPGPRRRRGRGNAPPVRRSPRLEESKDSRPSGSPPPAAAMAVSSPNMSGGPQQRKASAKAGRKRTRRSSGRPSPSPQPSRPRYHFRGRPPPEPSDDEHNDNGEGDDNQTLHSHSHSAPSPSSPTAERAQRDEVKNDDEIAALDPHQFNSVSRLTCRRFVRFPVVRHARLTRIGAPMRSITPSLGLNGRRGREPFAADNVGMSPALNPRQPQGLIGTAPTIGYAYNHAGEEVARAAGGQRQQSQQQARKDKKRERERERERNHHNRHAGKGGLGATPNPSPDRKRPRKKDKKAGGRMRQQDMGGSGGEWASGEDGNGDPSPPMSPSGAPAAAAAAAAAGGGAAGGLNLGGDRTTWANFANTSAYIIGQMTTYMRVWDFLRLRRTAKSNCDPIITKCFLQHLRLFEDELQVRNLPGLTPMLAAAKEVDCSAINQAGVLSPHSIQFVSAVCIKAKKLSFGVNSHANLCKAITRALGRRPEVVCTEEARSGSPTLDLCVQREGGNDLHFRMPIAVPFRKLLRYYREISGISDGILELSYDNQRTILLSDMTPADYRMEGRVTLSIEHRKVLQYSQRIWISLFLEGDKDFPTLPRLRFNAAMQTPFSRLAESYSRNVGIKDTEIDLYFQGKLLPRDKTPVDFKMADNQHIMVRMKPGCTPPPPAQPNNNQNNQQPPNDGGAGGANNQQPPNAGNGAGGDGAGGGNNPPGNNPPPPQPPGGGNSDNNNQQQQQQPQGGGGGGGGPNAGSGEIVEARGQVQVLAAASRYPMKRWRLRDDKEGRVMRTVIQKTMREGSGVYAIPMHDILDAGEKTDAATGTGGPAFAPATEAC</sequence>
<protein>
    <recommendedName>
        <fullName evidence="2">Ubiquitin-like domain-containing protein</fullName>
    </recommendedName>
</protein>
<gene>
    <name evidence="3" type="ORF">Vbra_22828</name>
</gene>
<dbReference type="InterPro" id="IPR039136">
    <property type="entry name" value="NUFIP1-like"/>
</dbReference>
<feature type="compositionally biased region" description="Gly residues" evidence="1">
    <location>
        <begin position="453"/>
        <end position="469"/>
    </location>
</feature>
<feature type="compositionally biased region" description="Pro residues" evidence="1">
    <location>
        <begin position="1214"/>
        <end position="1223"/>
    </location>
</feature>
<evidence type="ECO:0000313" key="3">
    <source>
        <dbReference type="EMBL" id="CEM32470.1"/>
    </source>
</evidence>
<dbReference type="Gene3D" id="3.10.20.90">
    <property type="entry name" value="Phosphatidylinositol 3-kinase Catalytic Subunit, Chain A, domain 1"/>
    <property type="match status" value="2"/>
</dbReference>
<evidence type="ECO:0000259" key="2">
    <source>
        <dbReference type="PROSITE" id="PS50053"/>
    </source>
</evidence>
<dbReference type="PANTHER" id="PTHR13309:SF0">
    <property type="entry name" value="FMR1-INTERACTING PROTEIN NUFIP1"/>
    <property type="match status" value="1"/>
</dbReference>
<feature type="compositionally biased region" description="Low complexity" evidence="1">
    <location>
        <begin position="153"/>
        <end position="171"/>
    </location>
</feature>
<feature type="domain" description="Ubiquitin-like" evidence="2">
    <location>
        <begin position="1085"/>
        <end position="1160"/>
    </location>
</feature>
<dbReference type="OrthoDB" id="341994at2759"/>
<dbReference type="EMBL" id="CDMY01000756">
    <property type="protein sequence ID" value="CEM32470.1"/>
    <property type="molecule type" value="Genomic_DNA"/>
</dbReference>
<reference evidence="3 4" key="1">
    <citation type="submission" date="2014-11" db="EMBL/GenBank/DDBJ databases">
        <authorList>
            <person name="Zhu J."/>
            <person name="Qi W."/>
            <person name="Song R."/>
        </authorList>
    </citation>
    <scope>NUCLEOTIDE SEQUENCE [LARGE SCALE GENOMIC DNA]</scope>
</reference>
<evidence type="ECO:0000313" key="4">
    <source>
        <dbReference type="Proteomes" id="UP000041254"/>
    </source>
</evidence>
<proteinExistence type="predicted"/>
<feature type="region of interest" description="Disordered" evidence="1">
    <location>
        <begin position="137"/>
        <end position="203"/>
    </location>
</feature>
<feature type="compositionally biased region" description="Low complexity" evidence="1">
    <location>
        <begin position="186"/>
        <end position="202"/>
    </location>
</feature>
<dbReference type="Pfam" id="PF11976">
    <property type="entry name" value="Rad60-SLD"/>
    <property type="match status" value="1"/>
</dbReference>
<organism evidence="3 4">
    <name type="scientific">Vitrella brassicaformis (strain CCMP3155)</name>
    <dbReference type="NCBI Taxonomy" id="1169540"/>
    <lineage>
        <taxon>Eukaryota</taxon>
        <taxon>Sar</taxon>
        <taxon>Alveolata</taxon>
        <taxon>Colpodellida</taxon>
        <taxon>Vitrellaceae</taxon>
        <taxon>Vitrella</taxon>
    </lineage>
</organism>
<keyword evidence="4" id="KW-1185">Reference proteome</keyword>
<dbReference type="GO" id="GO:0003723">
    <property type="term" value="F:RNA binding"/>
    <property type="evidence" value="ECO:0007669"/>
    <property type="project" value="InterPro"/>
</dbReference>
<feature type="region of interest" description="Disordered" evidence="1">
    <location>
        <begin position="1158"/>
        <end position="1254"/>
    </location>
</feature>
<dbReference type="SUPFAM" id="SSF54236">
    <property type="entry name" value="Ubiquitin-like"/>
    <property type="match status" value="1"/>
</dbReference>
<dbReference type="CDD" id="cd01763">
    <property type="entry name" value="Ubl_SUMO_like"/>
    <property type="match status" value="1"/>
</dbReference>
<feature type="compositionally biased region" description="Low complexity" evidence="1">
    <location>
        <begin position="1228"/>
        <end position="1239"/>
    </location>
</feature>
<dbReference type="InterPro" id="IPR029071">
    <property type="entry name" value="Ubiquitin-like_domsf"/>
</dbReference>
<feature type="compositionally biased region" description="Low complexity" evidence="1">
    <location>
        <begin position="743"/>
        <end position="755"/>
    </location>
</feature>
<feature type="compositionally biased region" description="Basic residues" evidence="1">
    <location>
        <begin position="793"/>
        <end position="804"/>
    </location>
</feature>
<feature type="compositionally biased region" description="Gly residues" evidence="1">
    <location>
        <begin position="478"/>
        <end position="507"/>
    </location>
</feature>
<dbReference type="VEuPathDB" id="CryptoDB:Vbra_22828"/>
<dbReference type="PANTHER" id="PTHR13309">
    <property type="entry name" value="NUCLEAR FRAGILE X MENTAL RETARDATION PROTEIN INTERACTING PROTEIN 1"/>
    <property type="match status" value="1"/>
</dbReference>
<feature type="region of interest" description="Disordered" evidence="1">
    <location>
        <begin position="742"/>
        <end position="840"/>
    </location>
</feature>
<feature type="compositionally biased region" description="Gly residues" evidence="1">
    <location>
        <begin position="1199"/>
        <end position="1211"/>
    </location>
</feature>
<feature type="compositionally biased region" description="Acidic residues" evidence="1">
    <location>
        <begin position="603"/>
        <end position="616"/>
    </location>
</feature>
<feature type="compositionally biased region" description="Polar residues" evidence="1">
    <location>
        <begin position="143"/>
        <end position="152"/>
    </location>
</feature>
<accession>A0A0G4GQ13</accession>
<feature type="compositionally biased region" description="Basic and acidic residues" evidence="1">
    <location>
        <begin position="530"/>
        <end position="539"/>
    </location>
</feature>
<dbReference type="InterPro" id="IPR000626">
    <property type="entry name" value="Ubiquitin-like_dom"/>
</dbReference>
<feature type="compositionally biased region" description="Basic residues" evidence="1">
    <location>
        <begin position="566"/>
        <end position="579"/>
    </location>
</feature>
<dbReference type="InterPro" id="IPR022617">
    <property type="entry name" value="Rad60/SUMO-like_dom"/>
</dbReference>
<dbReference type="InParanoid" id="A0A0G4GQ13"/>
<feature type="region of interest" description="Disordered" evidence="1">
    <location>
        <begin position="1"/>
        <end position="33"/>
    </location>
</feature>
<feature type="compositionally biased region" description="Basic and acidic residues" evidence="1">
    <location>
        <begin position="9"/>
        <end position="18"/>
    </location>
</feature>
<feature type="compositionally biased region" description="Low complexity" evidence="1">
    <location>
        <begin position="1171"/>
        <end position="1198"/>
    </location>
</feature>
<dbReference type="GO" id="GO:0005634">
    <property type="term" value="C:nucleus"/>
    <property type="evidence" value="ECO:0007669"/>
    <property type="project" value="TreeGrafter"/>
</dbReference>